<dbReference type="EMBL" id="AGRW01000051">
    <property type="protein sequence ID" value="EIC01217.1"/>
    <property type="molecule type" value="Genomic_DNA"/>
</dbReference>
<dbReference type="InterPro" id="IPR035985">
    <property type="entry name" value="Ubiquitin-activating_enz"/>
</dbReference>
<dbReference type="Pfam" id="PF00899">
    <property type="entry name" value="ThiF"/>
    <property type="match status" value="1"/>
</dbReference>
<reference evidence="3 4" key="1">
    <citation type="submission" date="2011-09" db="EMBL/GenBank/DDBJ databases">
        <title>The draft genome of Treponema saccharophilum DSM 2985.</title>
        <authorList>
            <consortium name="US DOE Joint Genome Institute (JGI-PGF)"/>
            <person name="Lucas S."/>
            <person name="Copeland A."/>
            <person name="Lapidus A."/>
            <person name="Glavina del Rio T."/>
            <person name="Dalin E."/>
            <person name="Tice H."/>
            <person name="Bruce D."/>
            <person name="Goodwin L."/>
            <person name="Pitluck S."/>
            <person name="Peters L."/>
            <person name="Kyrpides N."/>
            <person name="Mavromatis K."/>
            <person name="Ivanova N."/>
            <person name="Markowitz V."/>
            <person name="Cheng J.-F."/>
            <person name="Hugenholtz P."/>
            <person name="Woyke T."/>
            <person name="Wu D."/>
            <person name="Gronow S."/>
            <person name="Wellnitz S."/>
            <person name="Brambilla E."/>
            <person name="Klenk H.-P."/>
            <person name="Eisen J.A."/>
        </authorList>
    </citation>
    <scope>NUCLEOTIDE SEQUENCE [LARGE SCALE GENOMIC DNA]</scope>
    <source>
        <strain evidence="3 4">DSM 2985</strain>
    </source>
</reference>
<name>H7EMD2_9SPIR</name>
<feature type="domain" description="THIF-type NAD/FAD binding fold" evidence="1">
    <location>
        <begin position="78"/>
        <end position="265"/>
    </location>
</feature>
<dbReference type="NCBIfam" id="TIGR02354">
    <property type="entry name" value="thiF_fam2"/>
    <property type="match status" value="1"/>
</dbReference>
<evidence type="ECO:0000313" key="4">
    <source>
        <dbReference type="Proteomes" id="UP000003571"/>
    </source>
</evidence>
<dbReference type="InterPro" id="IPR045886">
    <property type="entry name" value="ThiF/MoeB/HesA"/>
</dbReference>
<dbReference type="CDD" id="cd01487">
    <property type="entry name" value="E1_ThiF_like"/>
    <property type="match status" value="1"/>
</dbReference>
<dbReference type="RefSeq" id="WP_002705439.1">
    <property type="nucleotide sequence ID" value="NZ_AGRW01000051.1"/>
</dbReference>
<feature type="domain" description="ThiS-like ubiquitin" evidence="2">
    <location>
        <begin position="1"/>
        <end position="57"/>
    </location>
</feature>
<dbReference type="STRING" id="907348.TresaDRAFT_0354"/>
<evidence type="ECO:0000313" key="3">
    <source>
        <dbReference type="EMBL" id="EIC01217.1"/>
    </source>
</evidence>
<sequence length="269" mass="28841">MTIEFNGKKIETASSDIDSLRAELGIAEKSVWILDGFQIDGNAPLREGCSVHFIRKGEFPPSDVLEGMMAARHTPGVHKKLKDAHVAIAGLGGLGSNIAVMLARVGVGHLHIVDFDVVEPSNLNRQQYFVSHLGMKKTEALKDLLRQVNPYIEVVADDVRVCAENCAELFRGDSIICEAFDKPDAKAMIAEGVLCELPDAVLISASGMAGFGESNLIKTEKIGRNFYICGDRVNGAKVGMGLMAPRVTICAAHQANLVVELLAGTSGQI</sequence>
<evidence type="ECO:0000259" key="1">
    <source>
        <dbReference type="Pfam" id="PF00899"/>
    </source>
</evidence>
<dbReference type="SUPFAM" id="SSF69572">
    <property type="entry name" value="Activating enzymes of the ubiquitin-like proteins"/>
    <property type="match status" value="1"/>
</dbReference>
<proteinExistence type="predicted"/>
<dbReference type="GO" id="GO:0061504">
    <property type="term" value="P:cyclic threonylcarbamoyladenosine biosynthetic process"/>
    <property type="evidence" value="ECO:0007669"/>
    <property type="project" value="TreeGrafter"/>
</dbReference>
<dbReference type="Gene3D" id="3.40.50.720">
    <property type="entry name" value="NAD(P)-binding Rossmann-like Domain"/>
    <property type="match status" value="1"/>
</dbReference>
<keyword evidence="4" id="KW-1185">Reference proteome</keyword>
<dbReference type="AlphaFoldDB" id="H7EMD2"/>
<dbReference type="OrthoDB" id="9804286at2"/>
<comment type="caution">
    <text evidence="3">The sequence shown here is derived from an EMBL/GenBank/DDBJ whole genome shotgun (WGS) entry which is preliminary data.</text>
</comment>
<gene>
    <name evidence="3" type="ORF">TresaDRAFT_0354</name>
</gene>
<protein>
    <submittedName>
        <fullName evidence="3">Thiamine biosynthesis protein ThiF</fullName>
    </submittedName>
</protein>
<evidence type="ECO:0000259" key="2">
    <source>
        <dbReference type="Pfam" id="PF14453"/>
    </source>
</evidence>
<dbReference type="InterPro" id="IPR012729">
    <property type="entry name" value="ThiF_fam2"/>
</dbReference>
<accession>H7EMD2</accession>
<dbReference type="PANTHER" id="PTHR43267:SF3">
    <property type="entry name" value="THIF PROTEIN"/>
    <property type="match status" value="1"/>
</dbReference>
<dbReference type="GO" id="GO:0061503">
    <property type="term" value="F:tRNA threonylcarbamoyladenosine dehydratase"/>
    <property type="evidence" value="ECO:0007669"/>
    <property type="project" value="TreeGrafter"/>
</dbReference>
<dbReference type="PATRIC" id="fig|907348.3.peg.2110"/>
<dbReference type="NCBIfam" id="NF006395">
    <property type="entry name" value="PRK08644.1"/>
    <property type="match status" value="1"/>
</dbReference>
<dbReference type="eggNOG" id="COG0476">
    <property type="taxonomic scope" value="Bacteria"/>
</dbReference>
<dbReference type="GO" id="GO:0008641">
    <property type="term" value="F:ubiquitin-like modifier activating enzyme activity"/>
    <property type="evidence" value="ECO:0007669"/>
    <property type="project" value="InterPro"/>
</dbReference>
<dbReference type="Proteomes" id="UP000003571">
    <property type="component" value="Unassembled WGS sequence"/>
</dbReference>
<organism evidence="3 4">
    <name type="scientific">Treponema saccharophilum DSM 2985</name>
    <dbReference type="NCBI Taxonomy" id="907348"/>
    <lineage>
        <taxon>Bacteria</taxon>
        <taxon>Pseudomonadati</taxon>
        <taxon>Spirochaetota</taxon>
        <taxon>Spirochaetia</taxon>
        <taxon>Spirochaetales</taxon>
        <taxon>Treponemataceae</taxon>
        <taxon>Treponema</taxon>
    </lineage>
</organism>
<dbReference type="InterPro" id="IPR032726">
    <property type="entry name" value="ThiS-like_dom"/>
</dbReference>
<dbReference type="PANTHER" id="PTHR43267">
    <property type="entry name" value="TRNA THREONYLCARBAMOYLADENOSINE DEHYDRATASE"/>
    <property type="match status" value="1"/>
</dbReference>
<dbReference type="InterPro" id="IPR000594">
    <property type="entry name" value="ThiF_NAD_FAD-bd"/>
</dbReference>
<dbReference type="Pfam" id="PF14453">
    <property type="entry name" value="ThiS-like"/>
    <property type="match status" value="1"/>
</dbReference>